<proteinExistence type="predicted"/>
<dbReference type="EMBL" id="BGZK01001005">
    <property type="protein sequence ID" value="GBP68242.1"/>
    <property type="molecule type" value="Genomic_DNA"/>
</dbReference>
<feature type="compositionally biased region" description="Low complexity" evidence="1">
    <location>
        <begin position="219"/>
        <end position="234"/>
    </location>
</feature>
<organism evidence="2 3">
    <name type="scientific">Eumeta variegata</name>
    <name type="common">Bagworm moth</name>
    <name type="synonym">Eumeta japonica</name>
    <dbReference type="NCBI Taxonomy" id="151549"/>
    <lineage>
        <taxon>Eukaryota</taxon>
        <taxon>Metazoa</taxon>
        <taxon>Ecdysozoa</taxon>
        <taxon>Arthropoda</taxon>
        <taxon>Hexapoda</taxon>
        <taxon>Insecta</taxon>
        <taxon>Pterygota</taxon>
        <taxon>Neoptera</taxon>
        <taxon>Endopterygota</taxon>
        <taxon>Lepidoptera</taxon>
        <taxon>Glossata</taxon>
        <taxon>Ditrysia</taxon>
        <taxon>Tineoidea</taxon>
        <taxon>Psychidae</taxon>
        <taxon>Oiketicinae</taxon>
        <taxon>Eumeta</taxon>
    </lineage>
</organism>
<protein>
    <submittedName>
        <fullName evidence="2">Uncharacterized protein</fullName>
    </submittedName>
</protein>
<comment type="caution">
    <text evidence="2">The sequence shown here is derived from an EMBL/GenBank/DDBJ whole genome shotgun (WGS) entry which is preliminary data.</text>
</comment>
<sequence length="304" mass="33329">MRSGIRELCIYFVFGELPEFTKPANSDVYGVIEFIPKTFEFRCDKNNLLIKVTVDHFALVLSRARWSVRPPSTGLSGSAIAARPNTDGVMKPIVTMSKDVRAVWKGRGKVDGRTKSVERMYVMEGSSFPKSVRRMGVEVAGIKAAVASAPAFTFSGARWPLTILLRRNVFLKPDARGHVRPSRSGEAFVWIESHLINCSCHIRSHAALAQKGYRTARAPGARPSAAAGATTRPRIASAPTGRDAGASDTLPRVSSVDIDSIRRIATLFLERLNRKNGIVLGASMWRFGVVSWCGVMFTTIGMRC</sequence>
<gene>
    <name evidence="2" type="ORF">EVAR_48606_1</name>
</gene>
<dbReference type="AlphaFoldDB" id="A0A4C1Y0B1"/>
<name>A0A4C1Y0B1_EUMVA</name>
<keyword evidence="3" id="KW-1185">Reference proteome</keyword>
<feature type="region of interest" description="Disordered" evidence="1">
    <location>
        <begin position="219"/>
        <end position="249"/>
    </location>
</feature>
<dbReference type="Proteomes" id="UP000299102">
    <property type="component" value="Unassembled WGS sequence"/>
</dbReference>
<evidence type="ECO:0000313" key="2">
    <source>
        <dbReference type="EMBL" id="GBP68242.1"/>
    </source>
</evidence>
<reference evidence="2 3" key="1">
    <citation type="journal article" date="2019" name="Commun. Biol.">
        <title>The bagworm genome reveals a unique fibroin gene that provides high tensile strength.</title>
        <authorList>
            <person name="Kono N."/>
            <person name="Nakamura H."/>
            <person name="Ohtoshi R."/>
            <person name="Tomita M."/>
            <person name="Numata K."/>
            <person name="Arakawa K."/>
        </authorList>
    </citation>
    <scope>NUCLEOTIDE SEQUENCE [LARGE SCALE GENOMIC DNA]</scope>
</reference>
<evidence type="ECO:0000313" key="3">
    <source>
        <dbReference type="Proteomes" id="UP000299102"/>
    </source>
</evidence>
<accession>A0A4C1Y0B1</accession>
<evidence type="ECO:0000256" key="1">
    <source>
        <dbReference type="SAM" id="MobiDB-lite"/>
    </source>
</evidence>